<evidence type="ECO:0000313" key="3">
    <source>
        <dbReference type="Proteomes" id="UP000247810"/>
    </source>
</evidence>
<feature type="signal peptide" evidence="1">
    <location>
        <begin position="1"/>
        <end position="25"/>
    </location>
</feature>
<feature type="chain" id="PRO_5016326063" evidence="1">
    <location>
        <begin position="26"/>
        <end position="188"/>
    </location>
</feature>
<accession>A0A319CZL1</accession>
<sequence>MLPGRSVVPSRGLLLLSYSASLLQTIPNYVTDTAAAFPGGSRDHRLPPGPQHAKPHPAWRRHLLHLSASLGIYSKARSILCLAFSPPQLSLLHRHFLARSRCVRSIHLICPFFSPCSLSPFTPALTRAPSPRVPRVSRLTSSFRLPSTPSVALCIDRPLGLSRPLRAEIIVRIDNPRWRRPSARRPDT</sequence>
<proteinExistence type="predicted"/>
<evidence type="ECO:0000313" key="2">
    <source>
        <dbReference type="EMBL" id="PYH90131.1"/>
    </source>
</evidence>
<protein>
    <submittedName>
        <fullName evidence="2">Uncharacterized protein</fullName>
    </submittedName>
</protein>
<reference evidence="2 3" key="1">
    <citation type="submission" date="2018-02" db="EMBL/GenBank/DDBJ databases">
        <title>The genomes of Aspergillus section Nigri reveals drivers in fungal speciation.</title>
        <authorList>
            <consortium name="DOE Joint Genome Institute"/>
            <person name="Vesth T.C."/>
            <person name="Nybo J."/>
            <person name="Theobald S."/>
            <person name="Brandl J."/>
            <person name="Frisvad J.C."/>
            <person name="Nielsen K.F."/>
            <person name="Lyhne E.K."/>
            <person name="Kogle M.E."/>
            <person name="Kuo A."/>
            <person name="Riley R."/>
            <person name="Clum A."/>
            <person name="Nolan M."/>
            <person name="Lipzen A."/>
            <person name="Salamov A."/>
            <person name="Henrissat B."/>
            <person name="Wiebenga A."/>
            <person name="De vries R.P."/>
            <person name="Grigoriev I.V."/>
            <person name="Mortensen U.H."/>
            <person name="Andersen M.R."/>
            <person name="Baker S.E."/>
        </authorList>
    </citation>
    <scope>NUCLEOTIDE SEQUENCE [LARGE SCALE GENOMIC DNA]</scope>
    <source>
        <strain evidence="2 3">CBS 707.79</strain>
    </source>
</reference>
<organism evidence="2 3">
    <name type="scientific">Aspergillus ellipticus CBS 707.79</name>
    <dbReference type="NCBI Taxonomy" id="1448320"/>
    <lineage>
        <taxon>Eukaryota</taxon>
        <taxon>Fungi</taxon>
        <taxon>Dikarya</taxon>
        <taxon>Ascomycota</taxon>
        <taxon>Pezizomycotina</taxon>
        <taxon>Eurotiomycetes</taxon>
        <taxon>Eurotiomycetidae</taxon>
        <taxon>Eurotiales</taxon>
        <taxon>Aspergillaceae</taxon>
        <taxon>Aspergillus</taxon>
        <taxon>Aspergillus subgen. Circumdati</taxon>
    </lineage>
</organism>
<name>A0A319CZL1_9EURO</name>
<keyword evidence="3" id="KW-1185">Reference proteome</keyword>
<dbReference type="Proteomes" id="UP000247810">
    <property type="component" value="Unassembled WGS sequence"/>
</dbReference>
<dbReference type="VEuPathDB" id="FungiDB:BO71DRAFT_90111"/>
<keyword evidence="1" id="KW-0732">Signal</keyword>
<evidence type="ECO:0000256" key="1">
    <source>
        <dbReference type="SAM" id="SignalP"/>
    </source>
</evidence>
<dbReference type="EMBL" id="KZ825996">
    <property type="protein sequence ID" value="PYH90131.1"/>
    <property type="molecule type" value="Genomic_DNA"/>
</dbReference>
<gene>
    <name evidence="2" type="ORF">BO71DRAFT_90111</name>
</gene>
<dbReference type="AlphaFoldDB" id="A0A319CZL1"/>